<evidence type="ECO:0000256" key="1">
    <source>
        <dbReference type="SAM" id="MobiDB-lite"/>
    </source>
</evidence>
<dbReference type="InterPro" id="IPR019932">
    <property type="entry name" value="CHP03543"/>
</dbReference>
<dbReference type="GeneID" id="97502737"/>
<dbReference type="eggNOG" id="COG3170">
    <property type="taxonomic scope" value="Bacteria"/>
</dbReference>
<evidence type="ECO:0000313" key="3">
    <source>
        <dbReference type="Proteomes" id="UP000019155"/>
    </source>
</evidence>
<organism evidence="2 3">
    <name type="scientific">Bifidobacterium moukalabense DSM 27321</name>
    <dbReference type="NCBI Taxonomy" id="1435051"/>
    <lineage>
        <taxon>Bacteria</taxon>
        <taxon>Bacillati</taxon>
        <taxon>Actinomycetota</taxon>
        <taxon>Actinomycetes</taxon>
        <taxon>Bifidobacteriales</taxon>
        <taxon>Bifidobacteriaceae</taxon>
        <taxon>Bifidobacterium</taxon>
    </lineage>
</organism>
<feature type="region of interest" description="Disordered" evidence="1">
    <location>
        <begin position="277"/>
        <end position="467"/>
    </location>
</feature>
<dbReference type="RefSeq" id="WP_034875870.1">
    <property type="nucleotide sequence ID" value="NZ_AZMV01000006.1"/>
</dbReference>
<keyword evidence="2" id="KW-0131">Cell cycle</keyword>
<keyword evidence="3" id="KW-1185">Reference proteome</keyword>
<feature type="compositionally biased region" description="Basic and acidic residues" evidence="1">
    <location>
        <begin position="429"/>
        <end position="441"/>
    </location>
</feature>
<dbReference type="STRING" id="1435051.BMOU_1246"/>
<dbReference type="Proteomes" id="UP000019155">
    <property type="component" value="Unassembled WGS sequence"/>
</dbReference>
<comment type="caution">
    <text evidence="2">The sequence shown here is derived from an EMBL/GenBank/DDBJ whole genome shotgun (WGS) entry which is preliminary data.</text>
</comment>
<dbReference type="InterPro" id="IPR019933">
    <property type="entry name" value="DivIVA_domain"/>
</dbReference>
<gene>
    <name evidence="2" type="ORF">BMOU_1246</name>
</gene>
<dbReference type="PATRIC" id="fig|1435051.3.peg.1224"/>
<dbReference type="AlphaFoldDB" id="W4N9N8"/>
<evidence type="ECO:0000313" key="2">
    <source>
        <dbReference type="EMBL" id="ETY71216.1"/>
    </source>
</evidence>
<reference evidence="2 3" key="1">
    <citation type="journal article" date="2014" name="Genome Announc.">
        <title>The Genome Sequence of Bifidobacterium moukalabense DSM 27321 Highlights the Close Phylogenetic Relatedness with the Bifidobacterium dentium Taxon.</title>
        <authorList>
            <person name="Lugli G.A."/>
            <person name="Duranti S."/>
            <person name="Milani C."/>
            <person name="Turroni F."/>
            <person name="Viappiani A."/>
            <person name="Mangifesta M."/>
            <person name="van Sinderen D."/>
            <person name="Ventura M."/>
        </authorList>
    </citation>
    <scope>NUCLEOTIDE SEQUENCE [LARGE SCALE GENOMIC DNA]</scope>
    <source>
        <strain evidence="2 3">DSM 27321</strain>
    </source>
</reference>
<sequence length="467" mass="50243">MAQEPEAGRNASGVARTGKRKWGYDPAQVDAFLERAHKLYESEGVQLTQHDIQNVSFDLVKGGYVIAQVDAALSRLERAVVDKQTTWEISQHGRVAWKAQTEALYRQLNEHADRKAGERFKPGEPKTPSYDRKQVDRIIDQSMAKAASELDLEKLSREDAKHLVDLNSTSVSNVIFTQRKGKRGYDERQVDYYLSSCVQLLTRLESYARVADFVGEPTEISQQTPASVDAKETQLIAPLFATPAAVPENGGETATKPGESFDALNRAEREIFAAPVTSPVSVPETESAAIPPSVPPVFQPSATRVSKGNKAEEPAKEETPSPDVPPSFTPSAPAYKPATSTTDSSLAALAHMAGSAEEPSQAETSFAPRVPDLTAPNVPQVNTDALDLSSMTSLSAAQHTPVPPSIDVSGASAVPAEPAVQPETSAAKNEGKTEGKKDESKVSPLFPNDSHGLSVDIPDLSFPTFDD</sequence>
<dbReference type="OrthoDB" id="3480096at2"/>
<dbReference type="NCBIfam" id="TIGR03544">
    <property type="entry name" value="DivI1A_domain"/>
    <property type="match status" value="2"/>
</dbReference>
<keyword evidence="2" id="KW-0132">Cell division</keyword>
<dbReference type="EMBL" id="AZMV01000006">
    <property type="protein sequence ID" value="ETY71216.1"/>
    <property type="molecule type" value="Genomic_DNA"/>
</dbReference>
<protein>
    <submittedName>
        <fullName evidence="2">Cell division protein DivIVA</fullName>
    </submittedName>
</protein>
<name>W4N9N8_9BIFI</name>
<feature type="compositionally biased region" description="Basic and acidic residues" evidence="1">
    <location>
        <begin position="309"/>
        <end position="319"/>
    </location>
</feature>
<feature type="compositionally biased region" description="Polar residues" evidence="1">
    <location>
        <begin position="377"/>
        <end position="398"/>
    </location>
</feature>
<proteinExistence type="predicted"/>
<dbReference type="NCBIfam" id="TIGR03543">
    <property type="entry name" value="divI1A_rptt_fam"/>
    <property type="match status" value="1"/>
</dbReference>
<accession>W4N9N8</accession>
<feature type="region of interest" description="Disordered" evidence="1">
    <location>
        <begin position="114"/>
        <end position="133"/>
    </location>
</feature>
<dbReference type="GO" id="GO:0051301">
    <property type="term" value="P:cell division"/>
    <property type="evidence" value="ECO:0007669"/>
    <property type="project" value="UniProtKB-KW"/>
</dbReference>